<evidence type="ECO:0000313" key="1">
    <source>
        <dbReference type="EMBL" id="SMO78896.1"/>
    </source>
</evidence>
<sequence>MLFAAHIARQFMDQLPGLRLTLDISHWCNVHESLLDDQPEAVQMALKRTDHIHSRVGHPEGPQVTDPRAPEWKQAVERHFSWWDTVVKQKIDAGKNLSMTPEFGPPTYMPAVPYTGQPLGNQWEINKHMMDLWKQRYGQ</sequence>
<dbReference type="Proteomes" id="UP000317593">
    <property type="component" value="Unassembled WGS sequence"/>
</dbReference>
<accession>A0A521E4N9</accession>
<reference evidence="1 2" key="1">
    <citation type="submission" date="2017-05" db="EMBL/GenBank/DDBJ databases">
        <authorList>
            <person name="Varghese N."/>
            <person name="Submissions S."/>
        </authorList>
    </citation>
    <scope>NUCLEOTIDE SEQUENCE [LARGE SCALE GENOMIC DNA]</scope>
    <source>
        <strain evidence="1 2">DSM 21194</strain>
    </source>
</reference>
<keyword evidence="2" id="KW-1185">Reference proteome</keyword>
<dbReference type="AlphaFoldDB" id="A0A521E4N9"/>
<protein>
    <recommendedName>
        <fullName evidence="3">Xylose isomerase-like TIM barrel</fullName>
    </recommendedName>
</protein>
<evidence type="ECO:0008006" key="3">
    <source>
        <dbReference type="Google" id="ProtNLM"/>
    </source>
</evidence>
<gene>
    <name evidence="1" type="ORF">SAMN06265218_11358</name>
</gene>
<name>A0A521E4N9_9BACT</name>
<proteinExistence type="predicted"/>
<organism evidence="1 2">
    <name type="scientific">Fodinibius sediminis</name>
    <dbReference type="NCBI Taxonomy" id="1214077"/>
    <lineage>
        <taxon>Bacteria</taxon>
        <taxon>Pseudomonadati</taxon>
        <taxon>Balneolota</taxon>
        <taxon>Balneolia</taxon>
        <taxon>Balneolales</taxon>
        <taxon>Balneolaceae</taxon>
        <taxon>Fodinibius</taxon>
    </lineage>
</organism>
<dbReference type="EMBL" id="FXTH01000013">
    <property type="protein sequence ID" value="SMO78896.1"/>
    <property type="molecule type" value="Genomic_DNA"/>
</dbReference>
<evidence type="ECO:0000313" key="2">
    <source>
        <dbReference type="Proteomes" id="UP000317593"/>
    </source>
</evidence>